<reference evidence="1 2" key="1">
    <citation type="submission" date="2018-12" db="EMBL/GenBank/DDBJ databases">
        <authorList>
            <person name="Yang E."/>
        </authorList>
    </citation>
    <scope>NUCLEOTIDE SEQUENCE [LARGE SCALE GENOMIC DNA]</scope>
    <source>
        <strain evidence="1 2">SOD</strain>
    </source>
</reference>
<dbReference type="Proteomes" id="UP000278085">
    <property type="component" value="Unassembled WGS sequence"/>
</dbReference>
<name>A0A430HR72_9BURK</name>
<dbReference type="EMBL" id="RXLQ01000003">
    <property type="protein sequence ID" value="RSZ60030.1"/>
    <property type="molecule type" value="Genomic_DNA"/>
</dbReference>
<sequence length="67" mass="7173">MKIYRKCDGKLQAYEYSGRSMADGRAAVAANTKGRGAILIDVNSIPPLRANQFVPTFGSHATPSFVG</sequence>
<keyword evidence="2" id="KW-1185">Reference proteome</keyword>
<accession>A0A430HR72</accession>
<dbReference type="RefSeq" id="WP_126073391.1">
    <property type="nucleotide sequence ID" value="NZ_CP051166.1"/>
</dbReference>
<evidence type="ECO:0000313" key="1">
    <source>
        <dbReference type="EMBL" id="RSZ60030.1"/>
    </source>
</evidence>
<evidence type="ECO:0000313" key="2">
    <source>
        <dbReference type="Proteomes" id="UP000278085"/>
    </source>
</evidence>
<comment type="caution">
    <text evidence="1">The sequence shown here is derived from an EMBL/GenBank/DDBJ whole genome shotgun (WGS) entry which is preliminary data.</text>
</comment>
<protein>
    <submittedName>
        <fullName evidence="1">Uncharacterized protein</fullName>
    </submittedName>
</protein>
<organism evidence="1 2">
    <name type="scientific">Massilia atriviolacea</name>
    <dbReference type="NCBI Taxonomy" id="2495579"/>
    <lineage>
        <taxon>Bacteria</taxon>
        <taxon>Pseudomonadati</taxon>
        <taxon>Pseudomonadota</taxon>
        <taxon>Betaproteobacteria</taxon>
        <taxon>Burkholderiales</taxon>
        <taxon>Oxalobacteraceae</taxon>
        <taxon>Telluria group</taxon>
        <taxon>Massilia</taxon>
    </lineage>
</organism>
<proteinExistence type="predicted"/>
<dbReference type="AlphaFoldDB" id="A0A430HR72"/>
<gene>
    <name evidence="1" type="ORF">EJB06_07575</name>
</gene>